<feature type="compositionally biased region" description="Gly residues" evidence="1">
    <location>
        <begin position="715"/>
        <end position="731"/>
    </location>
</feature>
<feature type="region of interest" description="Disordered" evidence="1">
    <location>
        <begin position="699"/>
        <end position="748"/>
    </location>
</feature>
<name>A0A1C1CBZ7_9EURO</name>
<reference evidence="3" key="1">
    <citation type="submission" date="2015-07" db="EMBL/GenBank/DDBJ databases">
        <authorList>
            <person name="Teixeira M.M."/>
            <person name="Souza R.C."/>
            <person name="Almeida L.G."/>
            <person name="Vicente V.A."/>
            <person name="de Hoog S."/>
            <person name="Bocca A.L."/>
            <person name="de Almeida S.R."/>
            <person name="Vasconcelos A.T."/>
            <person name="Felipe M.S."/>
        </authorList>
    </citation>
    <scope>NUCLEOTIDE SEQUENCE [LARGE SCALE GENOMIC DNA]</scope>
    <source>
        <strain evidence="3">KSF</strain>
    </source>
</reference>
<dbReference type="STRING" id="86049.A0A1C1CBZ7"/>
<protein>
    <recommendedName>
        <fullName evidence="4">F-box domain-containing protein</fullName>
    </recommendedName>
</protein>
<evidence type="ECO:0000256" key="1">
    <source>
        <dbReference type="SAM" id="MobiDB-lite"/>
    </source>
</evidence>
<dbReference type="OrthoDB" id="6339427at2759"/>
<accession>A0A1C1CBZ7</accession>
<keyword evidence="3" id="KW-1185">Reference proteome</keyword>
<proteinExistence type="predicted"/>
<dbReference type="AlphaFoldDB" id="A0A1C1CBZ7"/>
<dbReference type="VEuPathDB" id="FungiDB:G647_10359"/>
<evidence type="ECO:0000313" key="3">
    <source>
        <dbReference type="Proteomes" id="UP000094526"/>
    </source>
</evidence>
<dbReference type="Proteomes" id="UP000094526">
    <property type="component" value="Unassembled WGS sequence"/>
</dbReference>
<sequence>MDLPSVQIALNHIDPTDSDLSDPPEDADNTDVDMFEEDSTRAEARVPAKSKAISVSVISDDELMHGFSSSEDDQSRSASPRSPMPCSSKFEEIPTEAREISILNKIVSHLPNDKDLFNLSCSCKTFAALLVPKESAIWKERFLLRYDYPYISDPRHYIFAYQLRRAVLRQFVEFNDPKDPRLGVQMDVLRDMVIEAYKPRQAHLPPPSTSKNLAAFASPHNSPWIRTFLSCFFFPCRGQRYGQPNPLFDAIQLVLSHLLLSPTSQLAHVIKSSRGNYDLAVVYAWDRSLETLFHESAAREEHFKPTLLTYQERRNLKKHSLPDSFLLDTHALLHIRNFWHRHLIEERQGFGSASMVENTYRHMARDLTRAGINLKKWDKHLNDDDLQIAVEWYGHYSTLAQWPKKKQELEEVQSLAEDWQRVDPLSCMADITQKLDFTVSDDNDEDGFWPPMFANIPIFQNTVPGLNSDSASCRFIRGLAPFVVLSSPNDMRTPPDSQSGTRLPKYHPYLAMRLRGVIHAIPAQPRLNSIPGWRRIIMVLYKPTCRHLIQVLEHAEQEYGDSFTTTITTQMAQSGTSHPQVAHILNGVGAAGQQLDPAEMDEHLTTHLCNKLLNNQLWRDGSKFDKDVVEEMEEKYRLSEYLDWNDIDYAYAYEGSILPGGKIMMGRWWRLAMNGEGDGSEWSDALDEVDEGDAMDLDEEAGMADGGHNSNGATHGNGIGSGSGTGSGTGTGRSRSKKLERGPFIFWC</sequence>
<feature type="compositionally biased region" description="Acidic residues" evidence="1">
    <location>
        <begin position="16"/>
        <end position="37"/>
    </location>
</feature>
<dbReference type="eggNOG" id="ENOG502S3DJ">
    <property type="taxonomic scope" value="Eukaryota"/>
</dbReference>
<evidence type="ECO:0008006" key="4">
    <source>
        <dbReference type="Google" id="ProtNLM"/>
    </source>
</evidence>
<organism evidence="2 3">
    <name type="scientific">Cladophialophora carrionii</name>
    <dbReference type="NCBI Taxonomy" id="86049"/>
    <lineage>
        <taxon>Eukaryota</taxon>
        <taxon>Fungi</taxon>
        <taxon>Dikarya</taxon>
        <taxon>Ascomycota</taxon>
        <taxon>Pezizomycotina</taxon>
        <taxon>Eurotiomycetes</taxon>
        <taxon>Chaetothyriomycetidae</taxon>
        <taxon>Chaetothyriales</taxon>
        <taxon>Herpotrichiellaceae</taxon>
        <taxon>Cladophialophora</taxon>
    </lineage>
</organism>
<dbReference type="VEuPathDB" id="FungiDB:CLCR_00385"/>
<feature type="region of interest" description="Disordered" evidence="1">
    <location>
        <begin position="66"/>
        <end position="89"/>
    </location>
</feature>
<feature type="region of interest" description="Disordered" evidence="1">
    <location>
        <begin position="1"/>
        <end position="51"/>
    </location>
</feature>
<dbReference type="EMBL" id="LGRB01000017">
    <property type="protein sequence ID" value="OCT46063.1"/>
    <property type="molecule type" value="Genomic_DNA"/>
</dbReference>
<comment type="caution">
    <text evidence="2">The sequence shown here is derived from an EMBL/GenBank/DDBJ whole genome shotgun (WGS) entry which is preliminary data.</text>
</comment>
<evidence type="ECO:0000313" key="2">
    <source>
        <dbReference type="EMBL" id="OCT46063.1"/>
    </source>
</evidence>
<gene>
    <name evidence="2" type="ORF">CLCR_00385</name>
</gene>